<comment type="caution">
    <text evidence="2">The sequence shown here is derived from an EMBL/GenBank/DDBJ whole genome shotgun (WGS) entry which is preliminary data.</text>
</comment>
<dbReference type="AlphaFoldDB" id="A0A8S2M4M1"/>
<feature type="non-terminal residue" evidence="2">
    <location>
        <position position="1"/>
    </location>
</feature>
<dbReference type="Proteomes" id="UP000677228">
    <property type="component" value="Unassembled WGS sequence"/>
</dbReference>
<organism evidence="2 3">
    <name type="scientific">Didymodactylos carnosus</name>
    <dbReference type="NCBI Taxonomy" id="1234261"/>
    <lineage>
        <taxon>Eukaryota</taxon>
        <taxon>Metazoa</taxon>
        <taxon>Spiralia</taxon>
        <taxon>Gnathifera</taxon>
        <taxon>Rotifera</taxon>
        <taxon>Eurotatoria</taxon>
        <taxon>Bdelloidea</taxon>
        <taxon>Philodinida</taxon>
        <taxon>Philodinidae</taxon>
        <taxon>Didymodactylos</taxon>
    </lineage>
</organism>
<gene>
    <name evidence="1" type="ORF">OVA965_LOCUS46259</name>
    <name evidence="2" type="ORF">TMI583_LOCUS21364</name>
</gene>
<reference evidence="2" key="1">
    <citation type="submission" date="2021-02" db="EMBL/GenBank/DDBJ databases">
        <authorList>
            <person name="Nowell W R."/>
        </authorList>
    </citation>
    <scope>NUCLEOTIDE SEQUENCE</scope>
</reference>
<evidence type="ECO:0000313" key="1">
    <source>
        <dbReference type="EMBL" id="CAF1687731.1"/>
    </source>
</evidence>
<protein>
    <submittedName>
        <fullName evidence="2">Uncharacterized protein</fullName>
    </submittedName>
</protein>
<sequence>PSTSTSLSPQHQQQRDKIVTQLHLALASSRNH</sequence>
<dbReference type="EMBL" id="CAJNOK010085326">
    <property type="protein sequence ID" value="CAF1687731.1"/>
    <property type="molecule type" value="Genomic_DNA"/>
</dbReference>
<evidence type="ECO:0000313" key="3">
    <source>
        <dbReference type="Proteomes" id="UP000682733"/>
    </source>
</evidence>
<dbReference type="EMBL" id="CAJOBA010023745">
    <property type="protein sequence ID" value="CAF3923592.1"/>
    <property type="molecule type" value="Genomic_DNA"/>
</dbReference>
<accession>A0A8S2M4M1</accession>
<proteinExistence type="predicted"/>
<evidence type="ECO:0000313" key="2">
    <source>
        <dbReference type="EMBL" id="CAF3923592.1"/>
    </source>
</evidence>
<dbReference type="Proteomes" id="UP000682733">
    <property type="component" value="Unassembled WGS sequence"/>
</dbReference>
<name>A0A8S2M4M1_9BILA</name>